<organism evidence="2 3">
    <name type="scientific">Streptomyces echinoruber</name>
    <dbReference type="NCBI Taxonomy" id="68898"/>
    <lineage>
        <taxon>Bacteria</taxon>
        <taxon>Bacillati</taxon>
        <taxon>Actinomycetota</taxon>
        <taxon>Actinomycetes</taxon>
        <taxon>Kitasatosporales</taxon>
        <taxon>Streptomycetaceae</taxon>
        <taxon>Streptomyces</taxon>
    </lineage>
</organism>
<dbReference type="EMBL" id="BMWH01000009">
    <property type="protein sequence ID" value="GGZ87912.1"/>
    <property type="molecule type" value="Genomic_DNA"/>
</dbReference>
<evidence type="ECO:0000313" key="2">
    <source>
        <dbReference type="EMBL" id="GGZ87912.1"/>
    </source>
</evidence>
<comment type="caution">
    <text evidence="2">The sequence shown here is derived from an EMBL/GenBank/DDBJ whole genome shotgun (WGS) entry which is preliminary data.</text>
</comment>
<reference evidence="2" key="1">
    <citation type="journal article" date="2014" name="Int. J. Syst. Evol. Microbiol.">
        <title>Complete genome sequence of Corynebacterium casei LMG S-19264T (=DSM 44701T), isolated from a smear-ripened cheese.</title>
        <authorList>
            <consortium name="US DOE Joint Genome Institute (JGI-PGF)"/>
            <person name="Walter F."/>
            <person name="Albersmeier A."/>
            <person name="Kalinowski J."/>
            <person name="Ruckert C."/>
        </authorList>
    </citation>
    <scope>NUCLEOTIDE SEQUENCE</scope>
    <source>
        <strain evidence="2">JCM 5016</strain>
    </source>
</reference>
<sequence>MSFGARARVRPGGAAERAGERSVADRQARCTGCPFAAKTSFFLATGRRHTAQRLSAGLDPNVSDTIPPDGDALVGQQDRRADDSSGEFGRKPLSCLGTLLVSAER</sequence>
<proteinExistence type="predicted"/>
<feature type="region of interest" description="Disordered" evidence="1">
    <location>
        <begin position="1"/>
        <end position="24"/>
    </location>
</feature>
<evidence type="ECO:0000256" key="1">
    <source>
        <dbReference type="SAM" id="MobiDB-lite"/>
    </source>
</evidence>
<feature type="compositionally biased region" description="Low complexity" evidence="1">
    <location>
        <begin position="1"/>
        <end position="16"/>
    </location>
</feature>
<gene>
    <name evidence="2" type="ORF">GCM10010389_27650</name>
</gene>
<name>A0A918R6P6_9ACTN</name>
<dbReference type="AlphaFoldDB" id="A0A918R6P6"/>
<accession>A0A918R6P6</accession>
<reference evidence="2" key="2">
    <citation type="submission" date="2020-09" db="EMBL/GenBank/DDBJ databases">
        <authorList>
            <person name="Sun Q."/>
            <person name="Ohkuma M."/>
        </authorList>
    </citation>
    <scope>NUCLEOTIDE SEQUENCE</scope>
    <source>
        <strain evidence="2">JCM 5016</strain>
    </source>
</reference>
<evidence type="ECO:0000313" key="3">
    <source>
        <dbReference type="Proteomes" id="UP000623010"/>
    </source>
</evidence>
<feature type="region of interest" description="Disordered" evidence="1">
    <location>
        <begin position="57"/>
        <end position="89"/>
    </location>
</feature>
<protein>
    <submittedName>
        <fullName evidence="2">Uncharacterized protein</fullName>
    </submittedName>
</protein>
<dbReference type="Proteomes" id="UP000623010">
    <property type="component" value="Unassembled WGS sequence"/>
</dbReference>
<keyword evidence="3" id="KW-1185">Reference proteome</keyword>